<evidence type="ECO:0000256" key="4">
    <source>
        <dbReference type="ARBA" id="ARBA00023163"/>
    </source>
</evidence>
<keyword evidence="5" id="KW-0539">Nucleus</keyword>
<keyword evidence="9" id="KW-1185">Reference proteome</keyword>
<comment type="caution">
    <text evidence="8">The sequence shown here is derived from an EMBL/GenBank/DDBJ whole genome shotgun (WGS) entry which is preliminary data.</text>
</comment>
<sequence length="490" mass="54808">MQKEQERIPSSNHEASRHCPLCKKTFAQESSRRRHYYYCRSKLPDTNTSRRRSCAACVRAKVRCIVPDEASSEACVRCRERSAECEFAVAARRKGESRGGSAQSAAHSTGKKSERHGSTTSLALARGSRRSTNLKTSVFPQTSANSAASLGWSTEDTWDAGLGDVDMFGLDTPLFGDQSINSLLYPSSEEPSMIETGISTLTPWDLSGPSLFEHRTFPRPHQGPLISLAMQILRSYPLMMLQKAALPPFISPLQSSWAETGVGPPQHSLLTCMGLVQLFKSRTDSSRNLVWKLIKLEQEKIFFKHAEFDKWELLAAFQALLVYCLLRLQEVPVGNDGFEAALLTTVNLVFNALVLSTGGIRKMKLPDDPGVTWMDWIYNESRRRTVLIFQILNVLIEMSTEASSYLTCGFVLMPLANHATLWNANHIKEWRTEYELCNKERKLHGLSQTGVLTKLQLADDCVVLSSVEWEEWRAEVGEIGTLVMIVGALL</sequence>
<dbReference type="SMART" id="SM00066">
    <property type="entry name" value="GAL4"/>
    <property type="match status" value="1"/>
</dbReference>
<evidence type="ECO:0000313" key="8">
    <source>
        <dbReference type="EMBL" id="KAH6867336.1"/>
    </source>
</evidence>
<evidence type="ECO:0000256" key="1">
    <source>
        <dbReference type="ARBA" id="ARBA00022723"/>
    </source>
</evidence>
<evidence type="ECO:0000259" key="7">
    <source>
        <dbReference type="SMART" id="SM00066"/>
    </source>
</evidence>
<organism evidence="8 9">
    <name type="scientific">Thelonectria olida</name>
    <dbReference type="NCBI Taxonomy" id="1576542"/>
    <lineage>
        <taxon>Eukaryota</taxon>
        <taxon>Fungi</taxon>
        <taxon>Dikarya</taxon>
        <taxon>Ascomycota</taxon>
        <taxon>Pezizomycotina</taxon>
        <taxon>Sordariomycetes</taxon>
        <taxon>Hypocreomycetidae</taxon>
        <taxon>Hypocreales</taxon>
        <taxon>Nectriaceae</taxon>
        <taxon>Thelonectria</taxon>
    </lineage>
</organism>
<evidence type="ECO:0000256" key="6">
    <source>
        <dbReference type="SAM" id="MobiDB-lite"/>
    </source>
</evidence>
<evidence type="ECO:0000256" key="5">
    <source>
        <dbReference type="ARBA" id="ARBA00023242"/>
    </source>
</evidence>
<name>A0A9P8VP84_9HYPO</name>
<keyword evidence="4" id="KW-0804">Transcription</keyword>
<dbReference type="GO" id="GO:0000981">
    <property type="term" value="F:DNA-binding transcription factor activity, RNA polymerase II-specific"/>
    <property type="evidence" value="ECO:0007669"/>
    <property type="project" value="InterPro"/>
</dbReference>
<feature type="domain" description="Zn(2)-C6 fungal-type" evidence="7">
    <location>
        <begin position="48"/>
        <end position="96"/>
    </location>
</feature>
<dbReference type="EMBL" id="JAGPYM010000108">
    <property type="protein sequence ID" value="KAH6867336.1"/>
    <property type="molecule type" value="Genomic_DNA"/>
</dbReference>
<dbReference type="InterPro" id="IPR036864">
    <property type="entry name" value="Zn2-C6_fun-type_DNA-bd_sf"/>
</dbReference>
<evidence type="ECO:0000313" key="9">
    <source>
        <dbReference type="Proteomes" id="UP000777438"/>
    </source>
</evidence>
<feature type="region of interest" description="Disordered" evidence="6">
    <location>
        <begin position="96"/>
        <end position="133"/>
    </location>
</feature>
<reference evidence="8 9" key="1">
    <citation type="journal article" date="2021" name="Nat. Commun.">
        <title>Genetic determinants of endophytism in the Arabidopsis root mycobiome.</title>
        <authorList>
            <person name="Mesny F."/>
            <person name="Miyauchi S."/>
            <person name="Thiergart T."/>
            <person name="Pickel B."/>
            <person name="Atanasova L."/>
            <person name="Karlsson M."/>
            <person name="Huettel B."/>
            <person name="Barry K.W."/>
            <person name="Haridas S."/>
            <person name="Chen C."/>
            <person name="Bauer D."/>
            <person name="Andreopoulos W."/>
            <person name="Pangilinan J."/>
            <person name="LaButti K."/>
            <person name="Riley R."/>
            <person name="Lipzen A."/>
            <person name="Clum A."/>
            <person name="Drula E."/>
            <person name="Henrissat B."/>
            <person name="Kohler A."/>
            <person name="Grigoriev I.V."/>
            <person name="Martin F.M."/>
            <person name="Hacquard S."/>
        </authorList>
    </citation>
    <scope>NUCLEOTIDE SEQUENCE [LARGE SCALE GENOMIC DNA]</scope>
    <source>
        <strain evidence="8 9">MPI-CAGE-CH-0241</strain>
    </source>
</reference>
<protein>
    <recommendedName>
        <fullName evidence="7">Zn(2)-C6 fungal-type domain-containing protein</fullName>
    </recommendedName>
</protein>
<dbReference type="InterPro" id="IPR001138">
    <property type="entry name" value="Zn2Cys6_DnaBD"/>
</dbReference>
<gene>
    <name evidence="8" type="ORF">B0T10DRAFT_541900</name>
</gene>
<dbReference type="SUPFAM" id="SSF57701">
    <property type="entry name" value="Zn2/Cys6 DNA-binding domain"/>
    <property type="match status" value="1"/>
</dbReference>
<evidence type="ECO:0000256" key="3">
    <source>
        <dbReference type="ARBA" id="ARBA00023015"/>
    </source>
</evidence>
<dbReference type="GO" id="GO:0008270">
    <property type="term" value="F:zinc ion binding"/>
    <property type="evidence" value="ECO:0007669"/>
    <property type="project" value="InterPro"/>
</dbReference>
<dbReference type="AlphaFoldDB" id="A0A9P8VP84"/>
<dbReference type="Gene3D" id="4.10.240.10">
    <property type="entry name" value="Zn(2)-C6 fungal-type DNA-binding domain"/>
    <property type="match status" value="1"/>
</dbReference>
<dbReference type="CDD" id="cd00067">
    <property type="entry name" value="GAL4"/>
    <property type="match status" value="1"/>
</dbReference>
<evidence type="ECO:0000256" key="2">
    <source>
        <dbReference type="ARBA" id="ARBA00022833"/>
    </source>
</evidence>
<proteinExistence type="predicted"/>
<dbReference type="PANTHER" id="PTHR47660:SF3">
    <property type="entry name" value="FINGER DOMAIN PROTEIN, PUTATIVE (AFU_ORTHOLOGUE AFUA_4G03310)-RELATED"/>
    <property type="match status" value="1"/>
</dbReference>
<keyword evidence="3" id="KW-0805">Transcription regulation</keyword>
<dbReference type="OrthoDB" id="5423818at2759"/>
<dbReference type="Proteomes" id="UP000777438">
    <property type="component" value="Unassembled WGS sequence"/>
</dbReference>
<keyword evidence="1" id="KW-0479">Metal-binding</keyword>
<dbReference type="PANTHER" id="PTHR47660">
    <property type="entry name" value="TRANSCRIPTION FACTOR WITH C2H2 AND ZN(2)-CYS(6) DNA BINDING DOMAIN (EUROFUNG)-RELATED-RELATED"/>
    <property type="match status" value="1"/>
</dbReference>
<keyword evidence="2" id="KW-0862">Zinc</keyword>
<accession>A0A9P8VP84</accession>